<dbReference type="EMBL" id="LGRX02028689">
    <property type="protein sequence ID" value="KAK3247747.1"/>
    <property type="molecule type" value="Genomic_DNA"/>
</dbReference>
<evidence type="ECO:0000313" key="2">
    <source>
        <dbReference type="EMBL" id="KAK3247747.1"/>
    </source>
</evidence>
<feature type="non-terminal residue" evidence="2">
    <location>
        <position position="177"/>
    </location>
</feature>
<feature type="compositionally biased region" description="Pro residues" evidence="1">
    <location>
        <begin position="30"/>
        <end position="39"/>
    </location>
</feature>
<dbReference type="AlphaFoldDB" id="A0AAE0F1C0"/>
<name>A0AAE0F1C0_9CHLO</name>
<sequence>MQIAEGRMKSEAEGNILGAAKGKVVAAATAPPPPPPSTPGPVRDSAQADFVGDGPVKALVVASYPVHHKGEPMDSPMDTFDGTDVPKNISMFVWSSAIPDFAGVPATTLRAAVRVMDLHPISIRSSSKGSEMDVTCVRACGGEEEFQLAFNRRMQDAEASHPAATLVLAIGAFARRR</sequence>
<evidence type="ECO:0000313" key="3">
    <source>
        <dbReference type="Proteomes" id="UP001190700"/>
    </source>
</evidence>
<organism evidence="2 3">
    <name type="scientific">Cymbomonas tetramitiformis</name>
    <dbReference type="NCBI Taxonomy" id="36881"/>
    <lineage>
        <taxon>Eukaryota</taxon>
        <taxon>Viridiplantae</taxon>
        <taxon>Chlorophyta</taxon>
        <taxon>Pyramimonadophyceae</taxon>
        <taxon>Pyramimonadales</taxon>
        <taxon>Pyramimonadaceae</taxon>
        <taxon>Cymbomonas</taxon>
    </lineage>
</organism>
<keyword evidence="3" id="KW-1185">Reference proteome</keyword>
<accession>A0AAE0F1C0</accession>
<dbReference type="Proteomes" id="UP001190700">
    <property type="component" value="Unassembled WGS sequence"/>
</dbReference>
<protein>
    <submittedName>
        <fullName evidence="2">Uncharacterized protein</fullName>
    </submittedName>
</protein>
<comment type="caution">
    <text evidence="2">The sequence shown here is derived from an EMBL/GenBank/DDBJ whole genome shotgun (WGS) entry which is preliminary data.</text>
</comment>
<gene>
    <name evidence="2" type="ORF">CYMTET_42762</name>
</gene>
<proteinExistence type="predicted"/>
<reference evidence="2 3" key="1">
    <citation type="journal article" date="2015" name="Genome Biol. Evol.">
        <title>Comparative Genomics of a Bacterivorous Green Alga Reveals Evolutionary Causalities and Consequences of Phago-Mixotrophic Mode of Nutrition.</title>
        <authorList>
            <person name="Burns J.A."/>
            <person name="Paasch A."/>
            <person name="Narechania A."/>
            <person name="Kim E."/>
        </authorList>
    </citation>
    <scope>NUCLEOTIDE SEQUENCE [LARGE SCALE GENOMIC DNA]</scope>
    <source>
        <strain evidence="2 3">PLY_AMNH</strain>
    </source>
</reference>
<evidence type="ECO:0000256" key="1">
    <source>
        <dbReference type="SAM" id="MobiDB-lite"/>
    </source>
</evidence>
<feature type="region of interest" description="Disordered" evidence="1">
    <location>
        <begin position="24"/>
        <end position="49"/>
    </location>
</feature>